<dbReference type="AlphaFoldDB" id="A0A2K9NT11"/>
<dbReference type="SUPFAM" id="SSF55874">
    <property type="entry name" value="ATPase domain of HSP90 chaperone/DNA topoisomerase II/histidine kinase"/>
    <property type="match status" value="1"/>
</dbReference>
<evidence type="ECO:0000256" key="1">
    <source>
        <dbReference type="ARBA" id="ARBA00000085"/>
    </source>
</evidence>
<dbReference type="GO" id="GO:0000155">
    <property type="term" value="F:phosphorelay sensor kinase activity"/>
    <property type="evidence" value="ECO:0007669"/>
    <property type="project" value="InterPro"/>
</dbReference>
<dbReference type="Pfam" id="PF00512">
    <property type="entry name" value="HisKA"/>
    <property type="match status" value="1"/>
</dbReference>
<dbReference type="PANTHER" id="PTHR43547:SF2">
    <property type="entry name" value="HYBRID SIGNAL TRANSDUCTION HISTIDINE KINASE C"/>
    <property type="match status" value="1"/>
</dbReference>
<dbReference type="Proteomes" id="UP000235584">
    <property type="component" value="Chromosome"/>
</dbReference>
<dbReference type="RefSeq" id="WP_102243957.1">
    <property type="nucleotide sequence ID" value="NZ_SNXP01000004.1"/>
</dbReference>
<dbReference type="OrthoDB" id="9804645at2"/>
<dbReference type="SMART" id="SM00387">
    <property type="entry name" value="HATPase_c"/>
    <property type="match status" value="1"/>
</dbReference>
<dbReference type="PRINTS" id="PR00344">
    <property type="entry name" value="BCTRLSENSOR"/>
</dbReference>
<proteinExistence type="predicted"/>
<dbReference type="InterPro" id="IPR005467">
    <property type="entry name" value="His_kinase_dom"/>
</dbReference>
<comment type="catalytic activity">
    <reaction evidence="1">
        <text>ATP + protein L-histidine = ADP + protein N-phospho-L-histidine.</text>
        <dbReference type="EC" id="2.7.13.3"/>
    </reaction>
</comment>
<dbReference type="EC" id="2.7.13.3" evidence="2"/>
<keyword evidence="4" id="KW-0418">Kinase</keyword>
<dbReference type="Pfam" id="PF02518">
    <property type="entry name" value="HATPase_c"/>
    <property type="match status" value="1"/>
</dbReference>
<dbReference type="InterPro" id="IPR036890">
    <property type="entry name" value="HATPase_C_sf"/>
</dbReference>
<reference evidence="4 5" key="1">
    <citation type="submission" date="2018-01" db="EMBL/GenBank/DDBJ databases">
        <title>Complete genome sequence of Bacteriovorax stolpii DSM12778.</title>
        <authorList>
            <person name="Tang B."/>
            <person name="Chang J."/>
        </authorList>
    </citation>
    <scope>NUCLEOTIDE SEQUENCE [LARGE SCALE GENOMIC DNA]</scope>
    <source>
        <strain evidence="4 5">DSM 12778</strain>
    </source>
</reference>
<sequence>MIKSRWFYHPLFIFIFSLLALALSLFLYIRSYLQVNEALQDVVIKYNLNAKQILQSETWVLILTLSLLVSVILAGLFIIYIYYQKMIQLYRLQQNFINGFTHELKTPIASLQLFLETFSRHELERQEQLRYLEYMKRDTKRLSDNVNRILQLGRLEDKNIKADFKDEDLISVIGQFIKNTPHLFDEGRVEFESEVESYFMQIDFGLFEMLLMNLVTNGFIYNKSREKVVRIKVTMIEKSLVIDISDNGIGLEKSELKKVFKKFYQVGRSTKGSGLGLYIVQSIVKLHKGEITAHSDGVGKGTIFRIVFKETK</sequence>
<evidence type="ECO:0000313" key="5">
    <source>
        <dbReference type="Proteomes" id="UP000235584"/>
    </source>
</evidence>
<keyword evidence="5" id="KW-1185">Reference proteome</keyword>
<dbReference type="InterPro" id="IPR036097">
    <property type="entry name" value="HisK_dim/P_sf"/>
</dbReference>
<dbReference type="SMART" id="SM00388">
    <property type="entry name" value="HisKA"/>
    <property type="match status" value="1"/>
</dbReference>
<protein>
    <recommendedName>
        <fullName evidence="2">histidine kinase</fullName>
        <ecNumber evidence="2">2.7.13.3</ecNumber>
    </recommendedName>
</protein>
<dbReference type="EMBL" id="CP025704">
    <property type="protein sequence ID" value="AUN98666.1"/>
    <property type="molecule type" value="Genomic_DNA"/>
</dbReference>
<dbReference type="SUPFAM" id="SSF47384">
    <property type="entry name" value="Homodimeric domain of signal transducing histidine kinase"/>
    <property type="match status" value="1"/>
</dbReference>
<dbReference type="InterPro" id="IPR003661">
    <property type="entry name" value="HisK_dim/P_dom"/>
</dbReference>
<dbReference type="Gene3D" id="1.10.287.130">
    <property type="match status" value="1"/>
</dbReference>
<evidence type="ECO:0000313" key="4">
    <source>
        <dbReference type="EMBL" id="AUN98666.1"/>
    </source>
</evidence>
<evidence type="ECO:0000256" key="2">
    <source>
        <dbReference type="ARBA" id="ARBA00012438"/>
    </source>
</evidence>
<keyword evidence="4" id="KW-0808">Transferase</keyword>
<dbReference type="CDD" id="cd00082">
    <property type="entry name" value="HisKA"/>
    <property type="match status" value="1"/>
</dbReference>
<evidence type="ECO:0000256" key="3">
    <source>
        <dbReference type="ARBA" id="ARBA00022553"/>
    </source>
</evidence>
<keyword evidence="3" id="KW-0597">Phosphoprotein</keyword>
<accession>A0A2K9NT11</accession>
<dbReference type="Gene3D" id="3.30.565.10">
    <property type="entry name" value="Histidine kinase-like ATPase, C-terminal domain"/>
    <property type="match status" value="1"/>
</dbReference>
<gene>
    <name evidence="4" type="ORF">C0V70_11245</name>
</gene>
<dbReference type="PROSITE" id="PS50109">
    <property type="entry name" value="HIS_KIN"/>
    <property type="match status" value="1"/>
</dbReference>
<dbReference type="KEGG" id="bsto:C0V70_11245"/>
<name>A0A2K9NT11_BACTC</name>
<organism evidence="4 5">
    <name type="scientific">Bacteriovorax stolpii</name>
    <name type="common">Bdellovibrio stolpii</name>
    <dbReference type="NCBI Taxonomy" id="960"/>
    <lineage>
        <taxon>Bacteria</taxon>
        <taxon>Pseudomonadati</taxon>
        <taxon>Bdellovibrionota</taxon>
        <taxon>Bacteriovoracia</taxon>
        <taxon>Bacteriovoracales</taxon>
        <taxon>Bacteriovoracaceae</taxon>
        <taxon>Bacteriovorax</taxon>
    </lineage>
</organism>
<dbReference type="InterPro" id="IPR003594">
    <property type="entry name" value="HATPase_dom"/>
</dbReference>
<dbReference type="PANTHER" id="PTHR43547">
    <property type="entry name" value="TWO-COMPONENT HISTIDINE KINASE"/>
    <property type="match status" value="1"/>
</dbReference>
<dbReference type="InterPro" id="IPR004358">
    <property type="entry name" value="Sig_transdc_His_kin-like_C"/>
</dbReference>